<dbReference type="EMBL" id="CAKKLH010000206">
    <property type="protein sequence ID" value="CAH0105950.1"/>
    <property type="molecule type" value="Genomic_DNA"/>
</dbReference>
<comment type="caution">
    <text evidence="2">The sequence shown here is derived from an EMBL/GenBank/DDBJ whole genome shotgun (WGS) entry which is preliminary data.</text>
</comment>
<dbReference type="Proteomes" id="UP000789390">
    <property type="component" value="Unassembled WGS sequence"/>
</dbReference>
<name>A0A8J2RJH5_9CRUS</name>
<dbReference type="SUPFAM" id="SSF54060">
    <property type="entry name" value="His-Me finger endonucleases"/>
    <property type="match status" value="1"/>
</dbReference>
<dbReference type="Pfam" id="PF01223">
    <property type="entry name" value="Endonuclease_NS"/>
    <property type="match status" value="1"/>
</dbReference>
<sequence length="161" mass="17853">MARILTVPTGTFWKMPSEIWQSAADVKLTVYTGVYDICTLADVNGVQQPIYLAFDENNNGLIPVPKYYWKLIHDPVSNTATAVLGINNPHNKVVPADVSCPDVCDQVPWVTGPSQTLTRATRFAAQPPNCLKQLITLQTWTCPCLFNIPASTVKYFFFCGI</sequence>
<organism evidence="2 3">
    <name type="scientific">Daphnia galeata</name>
    <dbReference type="NCBI Taxonomy" id="27404"/>
    <lineage>
        <taxon>Eukaryota</taxon>
        <taxon>Metazoa</taxon>
        <taxon>Ecdysozoa</taxon>
        <taxon>Arthropoda</taxon>
        <taxon>Crustacea</taxon>
        <taxon>Branchiopoda</taxon>
        <taxon>Diplostraca</taxon>
        <taxon>Cladocera</taxon>
        <taxon>Anomopoda</taxon>
        <taxon>Daphniidae</taxon>
        <taxon>Daphnia</taxon>
    </lineage>
</organism>
<dbReference type="OrthoDB" id="3639251at2759"/>
<evidence type="ECO:0000259" key="1">
    <source>
        <dbReference type="Pfam" id="PF01223"/>
    </source>
</evidence>
<reference evidence="2" key="1">
    <citation type="submission" date="2021-11" db="EMBL/GenBank/DDBJ databases">
        <authorList>
            <person name="Schell T."/>
        </authorList>
    </citation>
    <scope>NUCLEOTIDE SEQUENCE</scope>
    <source>
        <strain evidence="2">M5</strain>
    </source>
</reference>
<dbReference type="GO" id="GO:0003676">
    <property type="term" value="F:nucleic acid binding"/>
    <property type="evidence" value="ECO:0007669"/>
    <property type="project" value="InterPro"/>
</dbReference>
<proteinExistence type="predicted"/>
<dbReference type="GO" id="GO:0016787">
    <property type="term" value="F:hydrolase activity"/>
    <property type="evidence" value="ECO:0007669"/>
    <property type="project" value="InterPro"/>
</dbReference>
<dbReference type="InterPro" id="IPR044929">
    <property type="entry name" value="DNA/RNA_non-sp_Endonuclease_sf"/>
</dbReference>
<keyword evidence="3" id="KW-1185">Reference proteome</keyword>
<dbReference type="InterPro" id="IPR044925">
    <property type="entry name" value="His-Me_finger_sf"/>
</dbReference>
<dbReference type="AlphaFoldDB" id="A0A8J2RJH5"/>
<feature type="domain" description="DNA/RNA non-specific endonuclease/pyrophosphatase/phosphodiesterase" evidence="1">
    <location>
        <begin position="22"/>
        <end position="111"/>
    </location>
</feature>
<gene>
    <name evidence="2" type="ORF">DGAL_LOCUS9096</name>
</gene>
<dbReference type="GO" id="GO:0046872">
    <property type="term" value="F:metal ion binding"/>
    <property type="evidence" value="ECO:0007669"/>
    <property type="project" value="InterPro"/>
</dbReference>
<dbReference type="Gene3D" id="3.40.570.10">
    <property type="entry name" value="Extracellular Endonuclease, subunit A"/>
    <property type="match status" value="1"/>
</dbReference>
<protein>
    <recommendedName>
        <fullName evidence="1">DNA/RNA non-specific endonuclease/pyrophosphatase/phosphodiesterase domain-containing protein</fullName>
    </recommendedName>
</protein>
<dbReference type="InterPro" id="IPR001604">
    <property type="entry name" value="Endo_G_ENPP1-like_dom"/>
</dbReference>
<accession>A0A8J2RJH5</accession>
<evidence type="ECO:0000313" key="3">
    <source>
        <dbReference type="Proteomes" id="UP000789390"/>
    </source>
</evidence>
<evidence type="ECO:0000313" key="2">
    <source>
        <dbReference type="EMBL" id="CAH0105950.1"/>
    </source>
</evidence>